<evidence type="ECO:0008006" key="3">
    <source>
        <dbReference type="Google" id="ProtNLM"/>
    </source>
</evidence>
<proteinExistence type="predicted"/>
<organism evidence="1 2">
    <name type="scientific">Microbacterium faecale</name>
    <dbReference type="NCBI Taxonomy" id="1804630"/>
    <lineage>
        <taxon>Bacteria</taxon>
        <taxon>Bacillati</taxon>
        <taxon>Actinomycetota</taxon>
        <taxon>Actinomycetes</taxon>
        <taxon>Micrococcales</taxon>
        <taxon>Microbacteriaceae</taxon>
        <taxon>Microbacterium</taxon>
    </lineage>
</organism>
<name>A0A916Y1V4_9MICO</name>
<dbReference type="AlphaFoldDB" id="A0A916Y1V4"/>
<accession>A0A916Y1V4</accession>
<sequence length="124" mass="13399">MSTLIADSPRGAVPVVRGSVHVRERVFEKTFREVSAATIGVSRGDVDVEVAEWGGGLAVRVAARLPIPELDDTGAIQAATPVIERVREMQAELASELGRLSGRDIQRVSFIVTGAVVPERRRVR</sequence>
<keyword evidence="2" id="KW-1185">Reference proteome</keyword>
<comment type="caution">
    <text evidence="1">The sequence shown here is derived from an EMBL/GenBank/DDBJ whole genome shotgun (WGS) entry which is preliminary data.</text>
</comment>
<gene>
    <name evidence="1" type="ORF">GCM10010915_03700</name>
</gene>
<evidence type="ECO:0000313" key="1">
    <source>
        <dbReference type="EMBL" id="GGD26904.1"/>
    </source>
</evidence>
<reference evidence="1" key="1">
    <citation type="journal article" date="2014" name="Int. J. Syst. Evol. Microbiol.">
        <title>Complete genome sequence of Corynebacterium casei LMG S-19264T (=DSM 44701T), isolated from a smear-ripened cheese.</title>
        <authorList>
            <consortium name="US DOE Joint Genome Institute (JGI-PGF)"/>
            <person name="Walter F."/>
            <person name="Albersmeier A."/>
            <person name="Kalinowski J."/>
            <person name="Ruckert C."/>
        </authorList>
    </citation>
    <scope>NUCLEOTIDE SEQUENCE</scope>
    <source>
        <strain evidence="1">CGMCC 1.15152</strain>
    </source>
</reference>
<reference evidence="1" key="2">
    <citation type="submission" date="2020-09" db="EMBL/GenBank/DDBJ databases">
        <authorList>
            <person name="Sun Q."/>
            <person name="Zhou Y."/>
        </authorList>
    </citation>
    <scope>NUCLEOTIDE SEQUENCE</scope>
    <source>
        <strain evidence="1">CGMCC 1.15152</strain>
    </source>
</reference>
<protein>
    <recommendedName>
        <fullName evidence="3">NTP pyrophosphohydrolase</fullName>
    </recommendedName>
</protein>
<dbReference type="RefSeq" id="WP_188710622.1">
    <property type="nucleotide sequence ID" value="NZ_BMHO01000001.1"/>
</dbReference>
<dbReference type="EMBL" id="BMHO01000001">
    <property type="protein sequence ID" value="GGD26904.1"/>
    <property type="molecule type" value="Genomic_DNA"/>
</dbReference>
<evidence type="ECO:0000313" key="2">
    <source>
        <dbReference type="Proteomes" id="UP000633205"/>
    </source>
</evidence>
<dbReference type="Proteomes" id="UP000633205">
    <property type="component" value="Unassembled WGS sequence"/>
</dbReference>